<keyword evidence="2" id="KW-1015">Disulfide bond</keyword>
<evidence type="ECO:0000256" key="2">
    <source>
        <dbReference type="ARBA" id="ARBA00023157"/>
    </source>
</evidence>
<evidence type="ECO:0000256" key="3">
    <source>
        <dbReference type="SAM" id="Coils"/>
    </source>
</evidence>
<dbReference type="Proteomes" id="UP001482620">
    <property type="component" value="Unassembled WGS sequence"/>
</dbReference>
<feature type="domain" description="C-type lectin" evidence="5">
    <location>
        <begin position="111"/>
        <end position="222"/>
    </location>
</feature>
<protein>
    <recommendedName>
        <fullName evidence="5">C-type lectin domain-containing protein</fullName>
    </recommendedName>
</protein>
<feature type="coiled-coil region" evidence="3">
    <location>
        <begin position="60"/>
        <end position="94"/>
    </location>
</feature>
<feature type="transmembrane region" description="Helical" evidence="4">
    <location>
        <begin position="34"/>
        <end position="56"/>
    </location>
</feature>
<dbReference type="InterPro" id="IPR016187">
    <property type="entry name" value="CTDL_fold"/>
</dbReference>
<sequence>MAMELTSGCIYENSVRKTRKEPDGKVVKNSHFCLLLLSLGILSVTVVASISIIIWISGEMRKTEAILEVQMEKRRNLENQTENLNKTLNSALSIFTFPAEGFCTNKTCELCRTGWILFQEKCYLFSNMFCKTWKECQQFCTKMGADVAVVNNLQEQEFISKSIRINYGSCDPNWRLCCPNTCDYMWIQLQVGHVAVPGLVNNQGNFTEKLPVDSCHHRCICEDESLIIYN</sequence>
<evidence type="ECO:0000259" key="5">
    <source>
        <dbReference type="SMART" id="SM00034"/>
    </source>
</evidence>
<name>A0ABV0V8C4_9TELE</name>
<dbReference type="InterPro" id="IPR001304">
    <property type="entry name" value="C-type_lectin-like"/>
</dbReference>
<dbReference type="PANTHER" id="PTHR46746">
    <property type="entry name" value="KILLER CELL LECTIN-LIKE RECEPTOR SUBFAMILY F MEMBER 2"/>
    <property type="match status" value="1"/>
</dbReference>
<dbReference type="SMART" id="SM00034">
    <property type="entry name" value="CLECT"/>
    <property type="match status" value="1"/>
</dbReference>
<dbReference type="InterPro" id="IPR016186">
    <property type="entry name" value="C-type_lectin-like/link_sf"/>
</dbReference>
<comment type="caution">
    <text evidence="6">The sequence shown here is derived from an EMBL/GenBank/DDBJ whole genome shotgun (WGS) entry which is preliminary data.</text>
</comment>
<evidence type="ECO:0000256" key="4">
    <source>
        <dbReference type="SAM" id="Phobius"/>
    </source>
</evidence>
<keyword evidence="4" id="KW-0472">Membrane</keyword>
<reference evidence="6 7" key="1">
    <citation type="submission" date="2021-06" db="EMBL/GenBank/DDBJ databases">
        <authorList>
            <person name="Palmer J.M."/>
        </authorList>
    </citation>
    <scope>NUCLEOTIDE SEQUENCE [LARGE SCALE GENOMIC DNA]</scope>
    <source>
        <strain evidence="7">if_2019</strain>
        <tissue evidence="6">Muscle</tissue>
    </source>
</reference>
<dbReference type="InterPro" id="IPR051379">
    <property type="entry name" value="C-type_Lectin_Receptor_IMM"/>
</dbReference>
<dbReference type="EMBL" id="JAHRIQ010098556">
    <property type="protein sequence ID" value="MEQ2253593.1"/>
    <property type="molecule type" value="Genomic_DNA"/>
</dbReference>
<proteinExistence type="predicted"/>
<dbReference type="Pfam" id="PF00059">
    <property type="entry name" value="Lectin_C"/>
    <property type="match status" value="1"/>
</dbReference>
<organism evidence="6 7">
    <name type="scientific">Ilyodon furcidens</name>
    <name type="common">goldbreast splitfin</name>
    <dbReference type="NCBI Taxonomy" id="33524"/>
    <lineage>
        <taxon>Eukaryota</taxon>
        <taxon>Metazoa</taxon>
        <taxon>Chordata</taxon>
        <taxon>Craniata</taxon>
        <taxon>Vertebrata</taxon>
        <taxon>Euteleostomi</taxon>
        <taxon>Actinopterygii</taxon>
        <taxon>Neopterygii</taxon>
        <taxon>Teleostei</taxon>
        <taxon>Neoteleostei</taxon>
        <taxon>Acanthomorphata</taxon>
        <taxon>Ovalentaria</taxon>
        <taxon>Atherinomorphae</taxon>
        <taxon>Cyprinodontiformes</taxon>
        <taxon>Goodeidae</taxon>
        <taxon>Ilyodon</taxon>
    </lineage>
</organism>
<dbReference type="Gene3D" id="3.10.100.10">
    <property type="entry name" value="Mannose-Binding Protein A, subunit A"/>
    <property type="match status" value="1"/>
</dbReference>
<accession>A0ABV0V8C4</accession>
<keyword evidence="1" id="KW-0430">Lectin</keyword>
<gene>
    <name evidence="6" type="ORF">ILYODFUR_033798</name>
</gene>
<evidence type="ECO:0000256" key="1">
    <source>
        <dbReference type="ARBA" id="ARBA00022734"/>
    </source>
</evidence>
<keyword evidence="7" id="KW-1185">Reference proteome</keyword>
<keyword evidence="4" id="KW-1133">Transmembrane helix</keyword>
<dbReference type="SUPFAM" id="SSF56436">
    <property type="entry name" value="C-type lectin-like"/>
    <property type="match status" value="1"/>
</dbReference>
<keyword evidence="4" id="KW-0812">Transmembrane</keyword>
<keyword evidence="3" id="KW-0175">Coiled coil</keyword>
<evidence type="ECO:0000313" key="6">
    <source>
        <dbReference type="EMBL" id="MEQ2253593.1"/>
    </source>
</evidence>
<dbReference type="PANTHER" id="PTHR46746:SF9">
    <property type="entry name" value="CD209 ANTIGEN-LIKE PROTEIN C-LIKE"/>
    <property type="match status" value="1"/>
</dbReference>
<evidence type="ECO:0000313" key="7">
    <source>
        <dbReference type="Proteomes" id="UP001482620"/>
    </source>
</evidence>